<feature type="compositionally biased region" description="Low complexity" evidence="1">
    <location>
        <begin position="70"/>
        <end position="87"/>
    </location>
</feature>
<dbReference type="EMBL" id="VSSQ01083893">
    <property type="protein sequence ID" value="MPN32080.1"/>
    <property type="molecule type" value="Genomic_DNA"/>
</dbReference>
<evidence type="ECO:0000256" key="1">
    <source>
        <dbReference type="SAM" id="MobiDB-lite"/>
    </source>
</evidence>
<gene>
    <name evidence="2" type="ORF">SDC9_179556</name>
</gene>
<organism evidence="2">
    <name type="scientific">bioreactor metagenome</name>
    <dbReference type="NCBI Taxonomy" id="1076179"/>
    <lineage>
        <taxon>unclassified sequences</taxon>
        <taxon>metagenomes</taxon>
        <taxon>ecological metagenomes</taxon>
    </lineage>
</organism>
<feature type="region of interest" description="Disordered" evidence="1">
    <location>
        <begin position="45"/>
        <end position="144"/>
    </location>
</feature>
<protein>
    <submittedName>
        <fullName evidence="2">Uncharacterized protein</fullName>
    </submittedName>
</protein>
<dbReference type="AlphaFoldDB" id="A0A645H078"/>
<evidence type="ECO:0000313" key="2">
    <source>
        <dbReference type="EMBL" id="MPN32080.1"/>
    </source>
</evidence>
<comment type="caution">
    <text evidence="2">The sequence shown here is derived from an EMBL/GenBank/DDBJ whole genome shotgun (WGS) entry which is preliminary data.</text>
</comment>
<accession>A0A645H078</accession>
<reference evidence="2" key="1">
    <citation type="submission" date="2019-08" db="EMBL/GenBank/DDBJ databases">
        <authorList>
            <person name="Kucharzyk K."/>
            <person name="Murdoch R.W."/>
            <person name="Higgins S."/>
            <person name="Loffler F."/>
        </authorList>
    </citation>
    <scope>NUCLEOTIDE SEQUENCE</scope>
</reference>
<sequence length="144" mass="16094">MSTDSRGIARTNRFRAVPPCRLILEPRNAWFPIRSRMSRRRMTFSMMSGRNPEKFRFTRSTMRPSPPRVPAGRASSRSPSGRPWAGSKTRSTTVRRPDCHAAPTGSPRERSRPRVAPGAPSRSAIVRSGSPVGRGRPPCARPRM</sequence>
<proteinExistence type="predicted"/>
<name>A0A645H078_9ZZZZ</name>